<protein>
    <submittedName>
        <fullName evidence="2">Uncharacterized protein</fullName>
    </submittedName>
</protein>
<evidence type="ECO:0000313" key="3">
    <source>
        <dbReference type="Proteomes" id="UP000823749"/>
    </source>
</evidence>
<evidence type="ECO:0000256" key="1">
    <source>
        <dbReference type="SAM" id="MobiDB-lite"/>
    </source>
</evidence>
<proteinExistence type="predicted"/>
<accession>A0AAV6ITS1</accession>
<reference evidence="2" key="1">
    <citation type="submission" date="2020-08" db="EMBL/GenBank/DDBJ databases">
        <title>Plant Genome Project.</title>
        <authorList>
            <person name="Zhang R.-G."/>
        </authorList>
    </citation>
    <scope>NUCLEOTIDE SEQUENCE</scope>
    <source>
        <strain evidence="2">WSP0</strain>
        <tissue evidence="2">Leaf</tissue>
    </source>
</reference>
<organism evidence="2 3">
    <name type="scientific">Rhododendron griersonianum</name>
    <dbReference type="NCBI Taxonomy" id="479676"/>
    <lineage>
        <taxon>Eukaryota</taxon>
        <taxon>Viridiplantae</taxon>
        <taxon>Streptophyta</taxon>
        <taxon>Embryophyta</taxon>
        <taxon>Tracheophyta</taxon>
        <taxon>Spermatophyta</taxon>
        <taxon>Magnoliopsida</taxon>
        <taxon>eudicotyledons</taxon>
        <taxon>Gunneridae</taxon>
        <taxon>Pentapetalae</taxon>
        <taxon>asterids</taxon>
        <taxon>Ericales</taxon>
        <taxon>Ericaceae</taxon>
        <taxon>Ericoideae</taxon>
        <taxon>Rhodoreae</taxon>
        <taxon>Rhododendron</taxon>
    </lineage>
</organism>
<feature type="compositionally biased region" description="Polar residues" evidence="1">
    <location>
        <begin position="41"/>
        <end position="59"/>
    </location>
</feature>
<dbReference type="EMBL" id="JACTNZ010000009">
    <property type="protein sequence ID" value="KAG5531663.1"/>
    <property type="molecule type" value="Genomic_DNA"/>
</dbReference>
<name>A0AAV6ITS1_9ERIC</name>
<keyword evidence="3" id="KW-1185">Reference proteome</keyword>
<dbReference type="Proteomes" id="UP000823749">
    <property type="component" value="Chromosome 9"/>
</dbReference>
<comment type="caution">
    <text evidence="2">The sequence shown here is derived from an EMBL/GenBank/DDBJ whole genome shotgun (WGS) entry which is preliminary data.</text>
</comment>
<evidence type="ECO:0000313" key="2">
    <source>
        <dbReference type="EMBL" id="KAG5531663.1"/>
    </source>
</evidence>
<feature type="compositionally biased region" description="Low complexity" evidence="1">
    <location>
        <begin position="31"/>
        <end position="40"/>
    </location>
</feature>
<dbReference type="AlphaFoldDB" id="A0AAV6ITS1"/>
<feature type="region of interest" description="Disordered" evidence="1">
    <location>
        <begin position="31"/>
        <end position="64"/>
    </location>
</feature>
<sequence>MATINGIFVRNPSRTIIRLLPSLTHALSPSDPLSLTDPLPQTHSTTASLSPRTTASPRKSNPVAPLCRARWDTTSTTDRHDESPLLFEALRLRRHVVLLYPKRFVVRTSTSQVMVFFSLRDFIYFRAPPNVADRTLCSPKYREQPRSKVTTLHHRW</sequence>
<gene>
    <name evidence="2" type="ORF">RHGRI_026322</name>
</gene>